<dbReference type="Pfam" id="PF02643">
    <property type="entry name" value="DUF192"/>
    <property type="match status" value="1"/>
</dbReference>
<evidence type="ECO:0000313" key="1">
    <source>
        <dbReference type="EMBL" id="MCW6507569.1"/>
    </source>
</evidence>
<dbReference type="RefSeq" id="WP_282583938.1">
    <property type="nucleotide sequence ID" value="NZ_JAMOIM010000003.1"/>
</dbReference>
<dbReference type="Gene3D" id="2.60.120.1140">
    <property type="entry name" value="Protein of unknown function DUF192"/>
    <property type="match status" value="1"/>
</dbReference>
<comment type="caution">
    <text evidence="1">The sequence shown here is derived from an EMBL/GenBank/DDBJ whole genome shotgun (WGS) entry which is preliminary data.</text>
</comment>
<dbReference type="InterPro" id="IPR003795">
    <property type="entry name" value="DUF192"/>
</dbReference>
<evidence type="ECO:0000313" key="2">
    <source>
        <dbReference type="Proteomes" id="UP001165667"/>
    </source>
</evidence>
<protein>
    <submittedName>
        <fullName evidence="1">DUF192 domain-containing protein</fullName>
    </submittedName>
</protein>
<sequence length="148" mass="16089">MIRFGVVAALVFFAACGVGWASPAVEHLRIETASGSHNFEVEVMRSRPDLEKGLMFRRQMAADHGMLFDFGQPQDVLMWMKNTYLPLDMVFIDAQGIVINVAHDAVPMTETTIPSNGAALGVLEINAGVANKIGLKTGDTVKASIFHK</sequence>
<reference evidence="1" key="1">
    <citation type="submission" date="2022-05" db="EMBL/GenBank/DDBJ databases">
        <authorList>
            <person name="Pankratov T."/>
        </authorList>
    </citation>
    <scope>NUCLEOTIDE SEQUENCE</scope>
    <source>
        <strain evidence="1">BP6-180914</strain>
    </source>
</reference>
<dbReference type="Proteomes" id="UP001165667">
    <property type="component" value="Unassembled WGS sequence"/>
</dbReference>
<dbReference type="PANTHER" id="PTHR37953">
    <property type="entry name" value="UPF0127 PROTEIN MJ1496"/>
    <property type="match status" value="1"/>
</dbReference>
<dbReference type="PROSITE" id="PS51257">
    <property type="entry name" value="PROKAR_LIPOPROTEIN"/>
    <property type="match status" value="1"/>
</dbReference>
<name>A0AA41YSX6_9HYPH</name>
<dbReference type="AlphaFoldDB" id="A0AA41YSX6"/>
<organism evidence="1 2">
    <name type="scientific">Lichenifustis flavocetrariae</name>
    <dbReference type="NCBI Taxonomy" id="2949735"/>
    <lineage>
        <taxon>Bacteria</taxon>
        <taxon>Pseudomonadati</taxon>
        <taxon>Pseudomonadota</taxon>
        <taxon>Alphaproteobacteria</taxon>
        <taxon>Hyphomicrobiales</taxon>
        <taxon>Lichenihabitantaceae</taxon>
        <taxon>Lichenifustis</taxon>
    </lineage>
</organism>
<accession>A0AA41YSX6</accession>
<proteinExistence type="predicted"/>
<gene>
    <name evidence="1" type="ORF">M8523_05990</name>
</gene>
<keyword evidence="2" id="KW-1185">Reference proteome</keyword>
<dbReference type="InterPro" id="IPR038695">
    <property type="entry name" value="Saro_0823-like_sf"/>
</dbReference>
<dbReference type="EMBL" id="JAMOIM010000003">
    <property type="protein sequence ID" value="MCW6507569.1"/>
    <property type="molecule type" value="Genomic_DNA"/>
</dbReference>
<dbReference type="PANTHER" id="PTHR37953:SF1">
    <property type="entry name" value="UPF0127 PROTEIN MJ1496"/>
    <property type="match status" value="1"/>
</dbReference>